<evidence type="ECO:0000256" key="3">
    <source>
        <dbReference type="ARBA" id="ARBA00009592"/>
    </source>
</evidence>
<gene>
    <name evidence="18" type="ORF">F3Y22_tig00005712pilonHSYRG00052</name>
</gene>
<reference evidence="18" key="1">
    <citation type="submission" date="2019-09" db="EMBL/GenBank/DDBJ databases">
        <title>Draft genome information of white flower Hibiscus syriacus.</title>
        <authorList>
            <person name="Kim Y.-M."/>
        </authorList>
    </citation>
    <scope>NUCLEOTIDE SEQUENCE [LARGE SCALE GENOMIC DNA]</scope>
    <source>
        <strain evidence="18">YM2019G1</strain>
    </source>
</reference>
<protein>
    <submittedName>
        <fullName evidence="18">Proline iminopeptidase</fullName>
    </submittedName>
</protein>
<keyword evidence="13" id="KW-0325">Glycoprotein</keyword>
<dbReference type="EMBL" id="VEPZ02000314">
    <property type="protein sequence ID" value="KAE8727225.1"/>
    <property type="molecule type" value="Genomic_DNA"/>
</dbReference>
<dbReference type="InterPro" id="IPR013210">
    <property type="entry name" value="LRR_N_plant-typ"/>
</dbReference>
<comment type="similarity">
    <text evidence="3">Belongs to the RLP family.</text>
</comment>
<evidence type="ECO:0000256" key="15">
    <source>
        <dbReference type="SAM" id="SignalP"/>
    </source>
</evidence>
<dbReference type="SUPFAM" id="SSF52058">
    <property type="entry name" value="L domain-like"/>
    <property type="match status" value="1"/>
</dbReference>
<organism evidence="18 19">
    <name type="scientific">Hibiscus syriacus</name>
    <name type="common">Rose of Sharon</name>
    <dbReference type="NCBI Taxonomy" id="106335"/>
    <lineage>
        <taxon>Eukaryota</taxon>
        <taxon>Viridiplantae</taxon>
        <taxon>Streptophyta</taxon>
        <taxon>Embryophyta</taxon>
        <taxon>Tracheophyta</taxon>
        <taxon>Spermatophyta</taxon>
        <taxon>Magnoliopsida</taxon>
        <taxon>eudicotyledons</taxon>
        <taxon>Gunneridae</taxon>
        <taxon>Pentapetalae</taxon>
        <taxon>rosids</taxon>
        <taxon>malvids</taxon>
        <taxon>Malvales</taxon>
        <taxon>Malvaceae</taxon>
        <taxon>Malvoideae</taxon>
        <taxon>Hibiscus</taxon>
    </lineage>
</organism>
<evidence type="ECO:0000259" key="16">
    <source>
        <dbReference type="Pfam" id="PF08263"/>
    </source>
</evidence>
<dbReference type="PANTHER" id="PTHR48060">
    <property type="entry name" value="DNA DAMAGE-REPAIR/TOLERATION PROTEIN DRT100"/>
    <property type="match status" value="1"/>
</dbReference>
<dbReference type="Pfam" id="PF08263">
    <property type="entry name" value="LRRNT_2"/>
    <property type="match status" value="1"/>
</dbReference>
<dbReference type="FunFam" id="3.80.10.10:FF:000213">
    <property type="entry name" value="Tyrosine-sulfated glycopeptide receptor 1"/>
    <property type="match status" value="1"/>
</dbReference>
<evidence type="ECO:0000256" key="12">
    <source>
        <dbReference type="ARBA" id="ARBA00023136"/>
    </source>
</evidence>
<dbReference type="InterPro" id="IPR001611">
    <property type="entry name" value="Leu-rich_rpt"/>
</dbReference>
<evidence type="ECO:0000259" key="17">
    <source>
        <dbReference type="Pfam" id="PF23598"/>
    </source>
</evidence>
<dbReference type="InterPro" id="IPR055414">
    <property type="entry name" value="LRR_R13L4/SHOC2-like"/>
</dbReference>
<dbReference type="GO" id="GO:0005524">
    <property type="term" value="F:ATP binding"/>
    <property type="evidence" value="ECO:0007669"/>
    <property type="project" value="UniProtKB-KW"/>
</dbReference>
<keyword evidence="19" id="KW-1185">Reference proteome</keyword>
<dbReference type="Gene3D" id="3.80.10.10">
    <property type="entry name" value="Ribonuclease Inhibitor"/>
    <property type="match status" value="4"/>
</dbReference>
<evidence type="ECO:0000256" key="10">
    <source>
        <dbReference type="ARBA" id="ARBA00022840"/>
    </source>
</evidence>
<evidence type="ECO:0000256" key="2">
    <source>
        <dbReference type="ARBA" id="ARBA00004236"/>
    </source>
</evidence>
<comment type="caution">
    <text evidence="18">The sequence shown here is derived from an EMBL/GenBank/DDBJ whole genome shotgun (WGS) entry which is preliminary data.</text>
</comment>
<dbReference type="InterPro" id="IPR053211">
    <property type="entry name" value="DNA_repair-toleration"/>
</dbReference>
<dbReference type="InterPro" id="IPR003591">
    <property type="entry name" value="Leu-rich_rpt_typical-subtyp"/>
</dbReference>
<keyword evidence="7 15" id="KW-0732">Signal</keyword>
<dbReference type="FunFam" id="3.80.10.10:FF:001021">
    <property type="entry name" value="Leucine-rich receptor-like protein kinase family protein"/>
    <property type="match status" value="1"/>
</dbReference>
<dbReference type="SMART" id="SM00369">
    <property type="entry name" value="LRR_TYP"/>
    <property type="match status" value="8"/>
</dbReference>
<dbReference type="FunFam" id="3.80.10.10:FF:000234">
    <property type="entry name" value="Probable inactive receptor kinase RLK902"/>
    <property type="match status" value="1"/>
</dbReference>
<feature type="transmembrane region" description="Helical" evidence="14">
    <location>
        <begin position="716"/>
        <end position="737"/>
    </location>
</feature>
<evidence type="ECO:0000256" key="5">
    <source>
        <dbReference type="ARBA" id="ARBA00022614"/>
    </source>
</evidence>
<dbReference type="GO" id="GO:0005886">
    <property type="term" value="C:plasma membrane"/>
    <property type="evidence" value="ECO:0007669"/>
    <property type="project" value="UniProtKB-SubCell"/>
</dbReference>
<dbReference type="Pfam" id="PF00560">
    <property type="entry name" value="LRR_1"/>
    <property type="match status" value="2"/>
</dbReference>
<evidence type="ECO:0000256" key="13">
    <source>
        <dbReference type="ARBA" id="ARBA00023180"/>
    </source>
</evidence>
<evidence type="ECO:0000256" key="9">
    <source>
        <dbReference type="ARBA" id="ARBA00022741"/>
    </source>
</evidence>
<keyword evidence="10" id="KW-0067">ATP-binding</keyword>
<feature type="domain" description="Disease resistance R13L4/SHOC-2-like LRR" evidence="17">
    <location>
        <begin position="136"/>
        <end position="297"/>
    </location>
</feature>
<dbReference type="GO" id="GO:0009791">
    <property type="term" value="P:post-embryonic development"/>
    <property type="evidence" value="ECO:0007669"/>
    <property type="project" value="UniProtKB-ARBA"/>
</dbReference>
<dbReference type="GO" id="GO:0006952">
    <property type="term" value="P:defense response"/>
    <property type="evidence" value="ECO:0007669"/>
    <property type="project" value="UniProtKB-ARBA"/>
</dbReference>
<dbReference type="AlphaFoldDB" id="A0A6A3CD35"/>
<comment type="subcellular location">
    <subcellularLocation>
        <location evidence="2">Cell membrane</location>
    </subcellularLocation>
    <subcellularLocation>
        <location evidence="1">Membrane</location>
        <topology evidence="1">Single-pass membrane protein</topology>
    </subcellularLocation>
</comment>
<dbReference type="Pfam" id="PF23598">
    <property type="entry name" value="LRR_14"/>
    <property type="match status" value="1"/>
</dbReference>
<evidence type="ECO:0000313" key="19">
    <source>
        <dbReference type="Proteomes" id="UP000436088"/>
    </source>
</evidence>
<dbReference type="PANTHER" id="PTHR48060:SF22">
    <property type="entry name" value="INACTIVE LRR RECEPTOR-LIKE SERINE_THREONINE-PROTEIN KINASE BIR2"/>
    <property type="match status" value="1"/>
</dbReference>
<dbReference type="Proteomes" id="UP000436088">
    <property type="component" value="Unassembled WGS sequence"/>
</dbReference>
<feature type="domain" description="Leucine-rich repeat-containing N-terminal plant-type" evidence="16">
    <location>
        <begin position="30"/>
        <end position="69"/>
    </location>
</feature>
<name>A0A6A3CD35_HIBSY</name>
<evidence type="ECO:0000256" key="7">
    <source>
        <dbReference type="ARBA" id="ARBA00022729"/>
    </source>
</evidence>
<feature type="signal peptide" evidence="15">
    <location>
        <begin position="1"/>
        <end position="28"/>
    </location>
</feature>
<evidence type="ECO:0000256" key="14">
    <source>
        <dbReference type="SAM" id="Phobius"/>
    </source>
</evidence>
<keyword evidence="5" id="KW-0433">Leucine-rich repeat</keyword>
<evidence type="ECO:0000256" key="11">
    <source>
        <dbReference type="ARBA" id="ARBA00022989"/>
    </source>
</evidence>
<accession>A0A6A3CD35</accession>
<dbReference type="Pfam" id="PF13855">
    <property type="entry name" value="LRR_8"/>
    <property type="match status" value="1"/>
</dbReference>
<keyword evidence="6 14" id="KW-0812">Transmembrane</keyword>
<dbReference type="SUPFAM" id="SSF52047">
    <property type="entry name" value="RNI-like"/>
    <property type="match status" value="1"/>
</dbReference>
<evidence type="ECO:0000256" key="8">
    <source>
        <dbReference type="ARBA" id="ARBA00022737"/>
    </source>
</evidence>
<dbReference type="InterPro" id="IPR032675">
    <property type="entry name" value="LRR_dom_sf"/>
</dbReference>
<evidence type="ECO:0000256" key="6">
    <source>
        <dbReference type="ARBA" id="ARBA00022692"/>
    </source>
</evidence>
<evidence type="ECO:0000256" key="4">
    <source>
        <dbReference type="ARBA" id="ARBA00022475"/>
    </source>
</evidence>
<evidence type="ECO:0000313" key="18">
    <source>
        <dbReference type="EMBL" id="KAE8727225.1"/>
    </source>
</evidence>
<keyword evidence="11 14" id="KW-1133">Transmembrane helix</keyword>
<keyword evidence="12 14" id="KW-0472">Membrane</keyword>
<sequence length="755" mass="83493">MPVLRRSHRWPPPVVILLFSFIFIVSYAKSDEVEILLKFKSAVESSDPNFFSSWEQGNSACDFAGVVCNSNGFVAEINLPQQRILGFVPFDSICELQSLERIDLGNNSFHENVSEDLNKCSSLQYLDLGVNSFSGKVPDLSSLTGLKFLNLNNSGFSGIFPWKSLQNLTELTFLSLGDNPFDASPFPPEVLKFEKLYWLYLTNCSLTGQIPEGIQNLTLLQNLELSDNKLSGPIPAGIAKLNKLWQLELYNNSLSGKLPVGLGNISNLTNFDASMNMLEGDLSELRSLKNLASLQLFENQFSGKVPVEFGEFKHLVGLSLYRNKLTGQLPPKIGSSSDLNFIDVSENFLTGPIPPYIGKAKSLEFLRLANNQFSGELATSISQASSLVLIFFISHSHASEKGQMENSNSTTLVEVVDVSMNNLVGEIPASICNSSFLDVLSYMGNNLVGTIPECFGNLSSSLSHIDLQHNHFHGNLNQLQVLVLRSNRFYGQVNSSNIAVSFPRLHAIDLSHNNFSGYLPTKLFENLDAMKGGYGKQVEAEYMKDELANGVVYYVHGLSFTIKGFEIEFPSLLTTWMVIDFSSNQFSGEIPQTLGELHSLIVLNLSHNCLKGSIPSSFGDLSELESLALSSNKLHGRIPVELSNLGFLEVLNLSHNNLSGRIPQGKQFDTFTNDSYTGNLGLFGLPLSTSSDKDEGIPAKFYRENDDADNELNWKFSILMGYGCGLVLGLSMGYIVFTTGKPRWFITLFDTFQHR</sequence>
<proteinExistence type="inferred from homology"/>
<feature type="chain" id="PRO_5025691179" evidence="15">
    <location>
        <begin position="29"/>
        <end position="755"/>
    </location>
</feature>
<keyword evidence="9" id="KW-0547">Nucleotide-binding</keyword>
<keyword evidence="4" id="KW-1003">Cell membrane</keyword>
<evidence type="ECO:0000256" key="1">
    <source>
        <dbReference type="ARBA" id="ARBA00004167"/>
    </source>
</evidence>
<dbReference type="GO" id="GO:0051707">
    <property type="term" value="P:response to other organism"/>
    <property type="evidence" value="ECO:0007669"/>
    <property type="project" value="UniProtKB-ARBA"/>
</dbReference>
<keyword evidence="8" id="KW-0677">Repeat</keyword>
<dbReference type="FunFam" id="3.80.10.10:FF:000453">
    <property type="entry name" value="Leucine-rich receptor-like protein kinase family protein"/>
    <property type="match status" value="1"/>
</dbReference>